<dbReference type="GeneID" id="99752620"/>
<evidence type="ECO:0000259" key="3">
    <source>
        <dbReference type="Pfam" id="PF18291"/>
    </source>
</evidence>
<proteinExistence type="predicted"/>
<dbReference type="AlphaFoldDB" id="A0A078S0Z5"/>
<evidence type="ECO:0000256" key="2">
    <source>
        <dbReference type="SAM" id="MobiDB-lite"/>
    </source>
</evidence>
<evidence type="ECO:0000313" key="4">
    <source>
        <dbReference type="EMBL" id="KDS50366.1"/>
    </source>
</evidence>
<dbReference type="Proteomes" id="UP000028013">
    <property type="component" value="Unassembled WGS sequence"/>
</dbReference>
<feature type="region of interest" description="Disordered" evidence="2">
    <location>
        <begin position="1"/>
        <end position="20"/>
    </location>
</feature>
<protein>
    <submittedName>
        <fullName evidence="4">Bacterial DNA-binding family protein</fullName>
    </submittedName>
</protein>
<gene>
    <name evidence="4" type="ORF">M094_1291</name>
</gene>
<dbReference type="Gene3D" id="4.10.520.10">
    <property type="entry name" value="IHF-like DNA-binding proteins"/>
    <property type="match status" value="1"/>
</dbReference>
<dbReference type="InterPro" id="IPR041607">
    <property type="entry name" value="HU-HIG"/>
</dbReference>
<dbReference type="EMBL" id="JNHN01000174">
    <property type="protein sequence ID" value="KDS50366.1"/>
    <property type="molecule type" value="Genomic_DNA"/>
</dbReference>
<reference evidence="4 5" key="1">
    <citation type="submission" date="2014-04" db="EMBL/GenBank/DDBJ databases">
        <authorList>
            <person name="Sears C."/>
            <person name="Carroll K."/>
            <person name="Sack B.R."/>
            <person name="Qadri F."/>
            <person name="Myers L.L."/>
            <person name="Chung G.-T."/>
            <person name="Escheverria P."/>
            <person name="Fraser C.M."/>
            <person name="Sadzewicz L."/>
            <person name="Shefchek K.A."/>
            <person name="Tallon L."/>
            <person name="Das S.P."/>
            <person name="Daugherty S."/>
            <person name="Mongodin E.F."/>
        </authorList>
    </citation>
    <scope>NUCLEOTIDE SEQUENCE [LARGE SCALE GENOMIC DNA]</scope>
    <source>
        <strain evidence="4 5">3978 T3 ii</strain>
    </source>
</reference>
<accession>A0A078S0Z5</accession>
<keyword evidence="1 4" id="KW-0238">DNA-binding</keyword>
<evidence type="ECO:0000256" key="1">
    <source>
        <dbReference type="ARBA" id="ARBA00023125"/>
    </source>
</evidence>
<dbReference type="RefSeq" id="WP_005832241.1">
    <property type="nucleotide sequence ID" value="NZ_JNHN01000174.1"/>
</dbReference>
<dbReference type="Pfam" id="PF18291">
    <property type="entry name" value="HU-HIG"/>
    <property type="match status" value="1"/>
</dbReference>
<dbReference type="SUPFAM" id="SSF47729">
    <property type="entry name" value="IHF-like DNA-binding proteins"/>
    <property type="match status" value="1"/>
</dbReference>
<organism evidence="4 5">
    <name type="scientific">Bacteroides uniformis str. 3978 T3 ii</name>
    <dbReference type="NCBI Taxonomy" id="1339349"/>
    <lineage>
        <taxon>Bacteria</taxon>
        <taxon>Pseudomonadati</taxon>
        <taxon>Bacteroidota</taxon>
        <taxon>Bacteroidia</taxon>
        <taxon>Bacteroidales</taxon>
        <taxon>Bacteroidaceae</taxon>
        <taxon>Bacteroides</taxon>
    </lineage>
</organism>
<dbReference type="PATRIC" id="fig|1339349.3.peg.2465"/>
<name>A0A078S0Z5_BACUN</name>
<comment type="caution">
    <text evidence="4">The sequence shown here is derived from an EMBL/GenBank/DDBJ whole genome shotgun (WGS) entry which is preliminary data.</text>
</comment>
<feature type="domain" description="HU" evidence="3">
    <location>
        <begin position="1"/>
        <end position="128"/>
    </location>
</feature>
<sequence>MSAYYDLYETPSPDGKEDKKSLHARICPKRTYTQKEFVEHIATFQHLPKNVIGAALDACIDELCDLLANGNIVELGELGFFSTSLKCLRETDDEKKKIRSESVQFQNVHLRISSTFRNNIKKKMTLERVHSTTKKSKKVVETTEETRKAELELFLKQNVCINKNEYIQLSGLTRHAAIDELNNFIRQGFLRRRGMGRSTVYVRQEKDTANEI</sequence>
<dbReference type="GO" id="GO:0003677">
    <property type="term" value="F:DNA binding"/>
    <property type="evidence" value="ECO:0007669"/>
    <property type="project" value="UniProtKB-KW"/>
</dbReference>
<evidence type="ECO:0000313" key="5">
    <source>
        <dbReference type="Proteomes" id="UP000028013"/>
    </source>
</evidence>
<dbReference type="InterPro" id="IPR010992">
    <property type="entry name" value="IHF-like_DNA-bd_dom_sf"/>
</dbReference>